<keyword evidence="2" id="KW-0132">Cell division</keyword>
<dbReference type="Pfam" id="PF00134">
    <property type="entry name" value="Cyclin_N"/>
    <property type="match status" value="1"/>
</dbReference>
<dbReference type="InterPro" id="IPR013763">
    <property type="entry name" value="Cyclin-like_dom"/>
</dbReference>
<comment type="similarity">
    <text evidence="1 5">Belongs to the cyclin family.</text>
</comment>
<dbReference type="GO" id="GO:0030447">
    <property type="term" value="P:filamentous growth"/>
    <property type="evidence" value="ECO:0007669"/>
    <property type="project" value="UniProtKB-ARBA"/>
</dbReference>
<dbReference type="GO" id="GO:0051726">
    <property type="term" value="P:regulation of cell cycle"/>
    <property type="evidence" value="ECO:0007669"/>
    <property type="project" value="UniProtKB-ARBA"/>
</dbReference>
<keyword evidence="3 5" id="KW-0195">Cyclin</keyword>
<dbReference type="SMART" id="SM00385">
    <property type="entry name" value="CYCLIN"/>
    <property type="match status" value="1"/>
</dbReference>
<dbReference type="EMBL" id="JAHUZD010000073">
    <property type="protein sequence ID" value="KAI3404893.1"/>
    <property type="molecule type" value="Genomic_DNA"/>
</dbReference>
<keyword evidence="4" id="KW-0131">Cell cycle</keyword>
<organism evidence="8 9">
    <name type="scientific">Candida oxycetoniae</name>
    <dbReference type="NCBI Taxonomy" id="497107"/>
    <lineage>
        <taxon>Eukaryota</taxon>
        <taxon>Fungi</taxon>
        <taxon>Dikarya</taxon>
        <taxon>Ascomycota</taxon>
        <taxon>Saccharomycotina</taxon>
        <taxon>Pichiomycetes</taxon>
        <taxon>Debaryomycetaceae</taxon>
        <taxon>Candida/Lodderomyces clade</taxon>
        <taxon>Candida</taxon>
    </lineage>
</organism>
<dbReference type="PANTHER" id="PTHR10177">
    <property type="entry name" value="CYCLINS"/>
    <property type="match status" value="1"/>
</dbReference>
<evidence type="ECO:0000256" key="2">
    <source>
        <dbReference type="ARBA" id="ARBA00022618"/>
    </source>
</evidence>
<evidence type="ECO:0000259" key="7">
    <source>
        <dbReference type="SMART" id="SM00385"/>
    </source>
</evidence>
<feature type="region of interest" description="Disordered" evidence="6">
    <location>
        <begin position="288"/>
        <end position="330"/>
    </location>
</feature>
<reference evidence="8" key="1">
    <citation type="journal article" date="2022" name="DNA Res.">
        <title>Genome analysis of five recently described species of the CUG-Ser clade uncovers Candida theae as a new hybrid lineage with pathogenic potential in the Candida parapsilosis species complex.</title>
        <authorList>
            <person name="Mixao V."/>
            <person name="Del Olmo V."/>
            <person name="Hegedusova E."/>
            <person name="Saus E."/>
            <person name="Pryszcz L."/>
            <person name="Cillingova A."/>
            <person name="Nosek J."/>
            <person name="Gabaldon T."/>
        </authorList>
    </citation>
    <scope>NUCLEOTIDE SEQUENCE</scope>
    <source>
        <strain evidence="8">CBS 10844</strain>
    </source>
</reference>
<accession>A0AAI9WY92</accession>
<dbReference type="GO" id="GO:0016538">
    <property type="term" value="F:cyclin-dependent protein serine/threonine kinase regulator activity"/>
    <property type="evidence" value="ECO:0007669"/>
    <property type="project" value="UniProtKB-ARBA"/>
</dbReference>
<dbReference type="RefSeq" id="XP_049180638.1">
    <property type="nucleotide sequence ID" value="XM_049323524.1"/>
</dbReference>
<dbReference type="GO" id="GO:0051301">
    <property type="term" value="P:cell division"/>
    <property type="evidence" value="ECO:0007669"/>
    <property type="project" value="UniProtKB-KW"/>
</dbReference>
<evidence type="ECO:0000256" key="6">
    <source>
        <dbReference type="SAM" id="MobiDB-lite"/>
    </source>
</evidence>
<sequence>MANSPDSFLQVRVSESQRKASHYMVQQMEHSAHKESIDEYQLDQLEHLLSVEISTLPCLALIEQQPEIRLSMRPLLLDFLLEVITILNLSRSTFPFTVNLIDRYCSTRIIKKQHYQLLGLTCLWICCKNLDSKHKVPSLDDLSKICVGGYSKGLFMEMEKHILKSLDWVVYSPTCDSFVDLFLNLLTSLDDTNAQIIKTSYHKIKVSAYYLGELFQFYPNIYFDYTSSQVAILATMSSISQLKLPINLMYILQFYNFYSTAPLSIESFQQVFRNIRFLSVPNSLQKKYSHQPIHQRNMPRTPRMAMPRTPGPSPLGNPERKRREELESQSIVVKRRRSCIEEIE</sequence>
<feature type="domain" description="Cyclin-like" evidence="7">
    <location>
        <begin position="78"/>
        <end position="164"/>
    </location>
</feature>
<dbReference type="InterPro" id="IPR048258">
    <property type="entry name" value="Cyclins_cyclin-box"/>
</dbReference>
<protein>
    <recommendedName>
        <fullName evidence="7">Cyclin-like domain-containing protein</fullName>
    </recommendedName>
</protein>
<dbReference type="InterPro" id="IPR039361">
    <property type="entry name" value="Cyclin"/>
</dbReference>
<dbReference type="GeneID" id="73379926"/>
<feature type="compositionally biased region" description="Low complexity" evidence="6">
    <location>
        <begin position="298"/>
        <end position="308"/>
    </location>
</feature>
<dbReference type="Gene3D" id="1.10.472.10">
    <property type="entry name" value="Cyclin-like"/>
    <property type="match status" value="2"/>
</dbReference>
<evidence type="ECO:0000256" key="1">
    <source>
        <dbReference type="ARBA" id="ARBA00008742"/>
    </source>
</evidence>
<dbReference type="AlphaFoldDB" id="A0AAI9WY92"/>
<keyword evidence="9" id="KW-1185">Reference proteome</keyword>
<name>A0AAI9WY92_9ASCO</name>
<dbReference type="Proteomes" id="UP001202479">
    <property type="component" value="Unassembled WGS sequence"/>
</dbReference>
<dbReference type="PROSITE" id="PS00292">
    <property type="entry name" value="CYCLINS"/>
    <property type="match status" value="1"/>
</dbReference>
<dbReference type="CDD" id="cd20559">
    <property type="entry name" value="CYCLIN_ScCLN_like"/>
    <property type="match status" value="1"/>
</dbReference>
<evidence type="ECO:0000313" key="8">
    <source>
        <dbReference type="EMBL" id="KAI3404893.1"/>
    </source>
</evidence>
<proteinExistence type="inferred from homology"/>
<evidence type="ECO:0000256" key="3">
    <source>
        <dbReference type="ARBA" id="ARBA00023127"/>
    </source>
</evidence>
<dbReference type="InterPro" id="IPR006671">
    <property type="entry name" value="Cyclin_N"/>
</dbReference>
<dbReference type="InterPro" id="IPR036915">
    <property type="entry name" value="Cyclin-like_sf"/>
</dbReference>
<evidence type="ECO:0000256" key="4">
    <source>
        <dbReference type="ARBA" id="ARBA00023306"/>
    </source>
</evidence>
<evidence type="ECO:0000256" key="5">
    <source>
        <dbReference type="RuleBase" id="RU000383"/>
    </source>
</evidence>
<dbReference type="FunFam" id="1.10.472.10:FF:000080">
    <property type="entry name" value="G1/S-specific cyclin"/>
    <property type="match status" value="1"/>
</dbReference>
<comment type="caution">
    <text evidence="8">The sequence shown here is derived from an EMBL/GenBank/DDBJ whole genome shotgun (WGS) entry which is preliminary data.</text>
</comment>
<evidence type="ECO:0000313" key="9">
    <source>
        <dbReference type="Proteomes" id="UP001202479"/>
    </source>
</evidence>
<gene>
    <name evidence="8" type="ORF">KGF56_002309</name>
</gene>
<dbReference type="SUPFAM" id="SSF47954">
    <property type="entry name" value="Cyclin-like"/>
    <property type="match status" value="1"/>
</dbReference>